<name>S6G7U0_ANAPH</name>
<proteinExistence type="predicted"/>
<protein>
    <submittedName>
        <fullName evidence="1">Uncharacterized protein</fullName>
    </submittedName>
</protein>
<dbReference type="AlphaFoldDB" id="S6G7U0"/>
<evidence type="ECO:0000313" key="2">
    <source>
        <dbReference type="Proteomes" id="UP000053165"/>
    </source>
</evidence>
<sequence length="71" mass="7816">MYPHAIEPDDLCATAYPYTNPASVHENYDVFSALANNIAPYGNPQVSTTFRVHPTINREASSVLRAHEAVV</sequence>
<dbReference type="Proteomes" id="UP000053165">
    <property type="component" value="Unassembled WGS sequence"/>
</dbReference>
<evidence type="ECO:0000313" key="1">
    <source>
        <dbReference type="EMBL" id="EOA62065.1"/>
    </source>
</evidence>
<gene>
    <name evidence="1" type="ORF">CRT38_02327</name>
</gene>
<dbReference type="EMBL" id="APHI01000002">
    <property type="protein sequence ID" value="EOA62065.1"/>
    <property type="molecule type" value="Genomic_DNA"/>
</dbReference>
<accession>S6G7U0</accession>
<reference evidence="1 2" key="1">
    <citation type="submission" date="2013-03" db="EMBL/GenBank/DDBJ databases">
        <title>Genome sequence of Anaplasma phagocytophilum strain CRT38.</title>
        <authorList>
            <person name="Felsheim R.F."/>
            <person name="Kurtti T.J."/>
            <person name="Munderloh U.G."/>
        </authorList>
    </citation>
    <scope>NUCLEOTIDE SEQUENCE [LARGE SCALE GENOMIC DNA]</scope>
    <source>
        <strain evidence="1 2">CRT38</strain>
    </source>
</reference>
<comment type="caution">
    <text evidence="1">The sequence shown here is derived from an EMBL/GenBank/DDBJ whole genome shotgun (WGS) entry which is preliminary data.</text>
</comment>
<organism evidence="1 2">
    <name type="scientific">Anaplasma phagocytophilum str. CRT38</name>
    <dbReference type="NCBI Taxonomy" id="1269275"/>
    <lineage>
        <taxon>Bacteria</taxon>
        <taxon>Pseudomonadati</taxon>
        <taxon>Pseudomonadota</taxon>
        <taxon>Alphaproteobacteria</taxon>
        <taxon>Rickettsiales</taxon>
        <taxon>Anaplasmataceae</taxon>
        <taxon>Anaplasma</taxon>
        <taxon>phagocytophilum group</taxon>
    </lineage>
</organism>